<evidence type="ECO:0000256" key="1">
    <source>
        <dbReference type="ARBA" id="ARBA00004496"/>
    </source>
</evidence>
<dbReference type="CDD" id="cd02440">
    <property type="entry name" value="AdoMet_MTases"/>
    <property type="match status" value="1"/>
</dbReference>
<dbReference type="InterPro" id="IPR059073">
    <property type="entry name" value="TRMT11_N"/>
</dbReference>
<evidence type="ECO:0000313" key="13">
    <source>
        <dbReference type="Proteomes" id="UP001316803"/>
    </source>
</evidence>
<dbReference type="Gene3D" id="3.40.50.150">
    <property type="entry name" value="Vaccinia Virus protein VP39"/>
    <property type="match status" value="1"/>
</dbReference>
<dbReference type="PANTHER" id="PTHR13370:SF3">
    <property type="entry name" value="TRNA (GUANINE(10)-N2)-METHYLTRANSFERASE HOMOLOG"/>
    <property type="match status" value="1"/>
</dbReference>
<dbReference type="GO" id="GO:0032259">
    <property type="term" value="P:methylation"/>
    <property type="evidence" value="ECO:0007669"/>
    <property type="project" value="UniProtKB-UniRule"/>
</dbReference>
<keyword evidence="5 10" id="KW-0808">Transferase</keyword>
<comment type="similarity">
    <text evidence="10">Belongs to the class I-like SAM-binding methyltransferase superfamily. TRM11 methyltransferase family.</text>
</comment>
<keyword evidence="4 10" id="KW-0489">Methyltransferase</keyword>
<name>A0AAN8EU26_9EURO</name>
<dbReference type="Pfam" id="PF25904">
    <property type="entry name" value="Tmrp11_N"/>
    <property type="match status" value="1"/>
</dbReference>
<keyword evidence="3 10" id="KW-0820">tRNA-binding</keyword>
<evidence type="ECO:0000256" key="9">
    <source>
        <dbReference type="ARBA" id="ARBA00066937"/>
    </source>
</evidence>
<evidence type="ECO:0000256" key="10">
    <source>
        <dbReference type="PROSITE-ProRule" id="PRU00959"/>
    </source>
</evidence>
<evidence type="ECO:0000256" key="6">
    <source>
        <dbReference type="ARBA" id="ARBA00022691"/>
    </source>
</evidence>
<dbReference type="PIRSF" id="PIRSF017259">
    <property type="entry name" value="tRNA_mtfrase_TRM11"/>
    <property type="match status" value="1"/>
</dbReference>
<keyword evidence="2" id="KW-0963">Cytoplasm</keyword>
<proteinExistence type="inferred from homology"/>
<dbReference type="GO" id="GO:0008033">
    <property type="term" value="P:tRNA processing"/>
    <property type="evidence" value="ECO:0007669"/>
    <property type="project" value="UniProtKB-UniRule"/>
</dbReference>
<keyword evidence="13" id="KW-1185">Reference proteome</keyword>
<gene>
    <name evidence="12" type="ORF">OHC33_000701</name>
</gene>
<evidence type="ECO:0000256" key="7">
    <source>
        <dbReference type="ARBA" id="ARBA00022694"/>
    </source>
</evidence>
<keyword evidence="7 10" id="KW-0819">tRNA processing</keyword>
<evidence type="ECO:0000256" key="4">
    <source>
        <dbReference type="ARBA" id="ARBA00022603"/>
    </source>
</evidence>
<dbReference type="SUPFAM" id="SSF53335">
    <property type="entry name" value="S-adenosyl-L-methionine-dependent methyltransferases"/>
    <property type="match status" value="1"/>
</dbReference>
<dbReference type="EC" id="2.1.1.214" evidence="9"/>
<comment type="caution">
    <text evidence="12">The sequence shown here is derived from an EMBL/GenBank/DDBJ whole genome shotgun (WGS) entry which is preliminary data.</text>
</comment>
<dbReference type="GO" id="GO:0000049">
    <property type="term" value="F:tRNA binding"/>
    <property type="evidence" value="ECO:0007669"/>
    <property type="project" value="UniProtKB-UniRule"/>
</dbReference>
<dbReference type="PROSITE" id="PS00092">
    <property type="entry name" value="N6_MTASE"/>
    <property type="match status" value="1"/>
</dbReference>
<dbReference type="InterPro" id="IPR016691">
    <property type="entry name" value="TRMT11"/>
</dbReference>
<dbReference type="GO" id="GO:0160102">
    <property type="term" value="F:tRNA (guanine(10)-N2)-methyltransferase activity"/>
    <property type="evidence" value="ECO:0007669"/>
    <property type="project" value="UniProtKB-EC"/>
</dbReference>
<dbReference type="InterPro" id="IPR029063">
    <property type="entry name" value="SAM-dependent_MTases_sf"/>
</dbReference>
<dbReference type="Proteomes" id="UP001316803">
    <property type="component" value="Unassembled WGS sequence"/>
</dbReference>
<protein>
    <recommendedName>
        <fullName evidence="9">tRNA (guanine(10)-N(2))-methyltransferase</fullName>
        <ecNumber evidence="9">2.1.1.214</ecNumber>
    </recommendedName>
</protein>
<dbReference type="InterPro" id="IPR002052">
    <property type="entry name" value="DNA_methylase_N6_adenine_CS"/>
</dbReference>
<evidence type="ECO:0000256" key="3">
    <source>
        <dbReference type="ARBA" id="ARBA00022555"/>
    </source>
</evidence>
<evidence type="ECO:0000313" key="12">
    <source>
        <dbReference type="EMBL" id="KAK5958857.1"/>
    </source>
</evidence>
<evidence type="ECO:0000256" key="8">
    <source>
        <dbReference type="ARBA" id="ARBA00022884"/>
    </source>
</evidence>
<dbReference type="PROSITE" id="PS51627">
    <property type="entry name" value="SAM_MT_TRM11"/>
    <property type="match status" value="1"/>
</dbReference>
<evidence type="ECO:0000259" key="11">
    <source>
        <dbReference type="Pfam" id="PF25904"/>
    </source>
</evidence>
<dbReference type="EMBL" id="JAKLMC020000001">
    <property type="protein sequence ID" value="KAK5958857.1"/>
    <property type="molecule type" value="Genomic_DNA"/>
</dbReference>
<evidence type="ECO:0000256" key="5">
    <source>
        <dbReference type="ARBA" id="ARBA00022679"/>
    </source>
</evidence>
<reference evidence="12 13" key="1">
    <citation type="submission" date="2022-12" db="EMBL/GenBank/DDBJ databases">
        <title>Genomic features and morphological characterization of a novel Knufia sp. strain isolated from spacecraft assembly facility.</title>
        <authorList>
            <person name="Teixeira M."/>
            <person name="Chander A.M."/>
            <person name="Stajich J.E."/>
            <person name="Venkateswaran K."/>
        </authorList>
    </citation>
    <scope>NUCLEOTIDE SEQUENCE [LARGE SCALE GENOMIC DNA]</scope>
    <source>
        <strain evidence="12 13">FJI-L2-BK-P2</strain>
    </source>
</reference>
<keyword evidence="8 10" id="KW-0694">RNA-binding</keyword>
<comment type="subcellular location">
    <subcellularLocation>
        <location evidence="1">Cytoplasm</location>
    </subcellularLocation>
</comment>
<evidence type="ECO:0000256" key="2">
    <source>
        <dbReference type="ARBA" id="ARBA00022490"/>
    </source>
</evidence>
<keyword evidence="6 10" id="KW-0949">S-adenosyl-L-methionine</keyword>
<dbReference type="AlphaFoldDB" id="A0AAN8EU26"/>
<accession>A0AAN8EU26</accession>
<dbReference type="GO" id="GO:0005737">
    <property type="term" value="C:cytoplasm"/>
    <property type="evidence" value="ECO:0007669"/>
    <property type="project" value="UniProtKB-SubCell"/>
</dbReference>
<dbReference type="PANTHER" id="PTHR13370">
    <property type="entry name" value="RNA METHYLASE-RELATED"/>
    <property type="match status" value="1"/>
</dbReference>
<sequence length="529" mass="58384">MAQHPPDTGPSDPSGPQYLIRLAHAHETFRVPELESLASLLGITLSVVDYKPTSPFCVVRFNATSTSVDQPSQDELAKTFISHSILSKSIYELYATGTTYDDLHDNVKSLPASTWAPYKNVSFKFNIDAFCGSRTMAQQRDIVEGFGYLPFEGRIKLKNPDVEFVVGEEWELLTPEEHSLLNTGAGVQQRNPSVDGNGNGHADTNTAEKVAAILSERKPRRLFFGRFIGESRRDLIIKHDLKKRPYISTTSMDAELALVTASLAKAGLGGLFLDPFTGTGGFMVAAAELGAIVLGADIDGRSFRGKSKGLEKGVGANFRRYGLEGVLGDCLTADLTNSPFRLPGKPKKDSSRWLDGIICDPPYGVREGLKVLGRRVHGPDGMNGKATHEGPYFIDGVPSHLLPGFVAPKRPYSFNRMLDDIMDFAVRSLVDGARLAFWMPCANDADEEFPVPRHNMLELKHSCIQVFNKWSRRLLVYERVAGDVPEDMVNGVQDLSLDSTSGHKADELNQFRRMYFRGFAEETPKNDHG</sequence>
<feature type="domain" description="tRNA (guanine(10)-N(2))-methyltransferase TRMT11 N-terminal" evidence="11">
    <location>
        <begin position="17"/>
        <end position="174"/>
    </location>
</feature>
<organism evidence="12 13">
    <name type="scientific">Knufia fluminis</name>
    <dbReference type="NCBI Taxonomy" id="191047"/>
    <lineage>
        <taxon>Eukaryota</taxon>
        <taxon>Fungi</taxon>
        <taxon>Dikarya</taxon>
        <taxon>Ascomycota</taxon>
        <taxon>Pezizomycotina</taxon>
        <taxon>Eurotiomycetes</taxon>
        <taxon>Chaetothyriomycetidae</taxon>
        <taxon>Chaetothyriales</taxon>
        <taxon>Trichomeriaceae</taxon>
        <taxon>Knufia</taxon>
    </lineage>
</organism>